<evidence type="ECO:0000256" key="3">
    <source>
        <dbReference type="ARBA" id="ARBA00048462"/>
    </source>
</evidence>
<dbReference type="PANTHER" id="PTHR42681">
    <property type="entry name" value="MALONYL-COA-ACYL CARRIER PROTEIN TRANSACYLASE, MITOCHONDRIAL"/>
    <property type="match status" value="1"/>
</dbReference>
<dbReference type="Gene3D" id="3.40.366.10">
    <property type="entry name" value="Malonyl-Coenzyme A Acyl Carrier Protein, domain 2"/>
    <property type="match status" value="1"/>
</dbReference>
<keyword evidence="2 4" id="KW-0012">Acyltransferase</keyword>
<comment type="catalytic activity">
    <reaction evidence="3 4">
        <text>holo-[ACP] + malonyl-CoA = malonyl-[ACP] + CoA</text>
        <dbReference type="Rhea" id="RHEA:41792"/>
        <dbReference type="Rhea" id="RHEA-COMP:9623"/>
        <dbReference type="Rhea" id="RHEA-COMP:9685"/>
        <dbReference type="ChEBI" id="CHEBI:57287"/>
        <dbReference type="ChEBI" id="CHEBI:57384"/>
        <dbReference type="ChEBI" id="CHEBI:64479"/>
        <dbReference type="ChEBI" id="CHEBI:78449"/>
        <dbReference type="EC" id="2.3.1.39"/>
    </reaction>
</comment>
<dbReference type="PIRSF" id="PIRSF000446">
    <property type="entry name" value="Mct"/>
    <property type="match status" value="1"/>
</dbReference>
<dbReference type="PATRIC" id="fig|1604020.3.peg.1270"/>
<dbReference type="GO" id="GO:0004314">
    <property type="term" value="F:[acyl-carrier-protein] S-malonyltransferase activity"/>
    <property type="evidence" value="ECO:0007669"/>
    <property type="project" value="UniProtKB-EC"/>
</dbReference>
<dbReference type="GO" id="GO:0006633">
    <property type="term" value="P:fatty acid biosynthetic process"/>
    <property type="evidence" value="ECO:0007669"/>
    <property type="project" value="TreeGrafter"/>
</dbReference>
<dbReference type="InterPro" id="IPR016035">
    <property type="entry name" value="Acyl_Trfase/lysoPLipase"/>
</dbReference>
<keyword evidence="1 4" id="KW-0808">Transferase</keyword>
<dbReference type="PANTHER" id="PTHR42681:SF1">
    <property type="entry name" value="MALONYL-COA-ACYL CARRIER PROTEIN TRANSACYLASE, MITOCHONDRIAL"/>
    <property type="match status" value="1"/>
</dbReference>
<dbReference type="NCBIfam" id="TIGR00128">
    <property type="entry name" value="fabD"/>
    <property type="match status" value="1"/>
</dbReference>
<dbReference type="InterPro" id="IPR004410">
    <property type="entry name" value="Malonyl_CoA-ACP_transAc_FabD"/>
</dbReference>
<feature type="domain" description="Malonyl-CoA:ACP transacylase (MAT)" evidence="6">
    <location>
        <begin position="6"/>
        <end position="296"/>
    </location>
</feature>
<accession>A0A0G2J4J1</accession>
<dbReference type="InterPro" id="IPR050858">
    <property type="entry name" value="Mal-CoA-ACP_Trans/PKS_FabD"/>
</dbReference>
<gene>
    <name evidence="7" type="ORF">TE42_07085</name>
</gene>
<name>A0A0G2J4J1_9SYNE</name>
<dbReference type="Gene3D" id="3.30.70.250">
    <property type="entry name" value="Malonyl-CoA ACP transacylase, ACP-binding"/>
    <property type="match status" value="1"/>
</dbReference>
<sequence length="296" mass="30898">MGTAWVFPGQGSQKQGMTTGVLHDDLAQDRFAQASALLGRDLLAICDGTAVGPGHDLNDTRNSQPALFVLESVLLDRCQQQGQQADVLAGHSLGELVALYGAGCFDFPTGLTLVKQRCELMAAAGGGAMTAVMGFVRSELEAAVAAQQNVVIANDNSASQVVLSGTATAVRQICSTIRCKRSIPLAVSGAFHSPLMKEPAARFAQLLETIPFADATVPVVSNATARSSTAGSTLKANLAQQMVSGVRWRETMDHLASLGMNTVLEIGPGAVLSGLLKRSLANLHIRQINTTADLAC</sequence>
<organism evidence="7 8">
    <name type="scientific">Candidatus Synechococcus spongiarum SP3</name>
    <dbReference type="NCBI Taxonomy" id="1604020"/>
    <lineage>
        <taxon>Bacteria</taxon>
        <taxon>Bacillati</taxon>
        <taxon>Cyanobacteriota</taxon>
        <taxon>Cyanophyceae</taxon>
        <taxon>Synechococcales</taxon>
        <taxon>Synechococcaceae</taxon>
        <taxon>Synechococcus</taxon>
    </lineage>
</organism>
<dbReference type="InterPro" id="IPR016036">
    <property type="entry name" value="Malonyl_transacylase_ACP-bd"/>
</dbReference>
<evidence type="ECO:0000256" key="1">
    <source>
        <dbReference type="ARBA" id="ARBA00022679"/>
    </source>
</evidence>
<feature type="active site" evidence="5">
    <location>
        <position position="192"/>
    </location>
</feature>
<comment type="caution">
    <text evidence="7">The sequence shown here is derived from an EMBL/GenBank/DDBJ whole genome shotgun (WGS) entry which is preliminary data.</text>
</comment>
<dbReference type="AlphaFoldDB" id="A0A0G2J4J1"/>
<dbReference type="InterPro" id="IPR014043">
    <property type="entry name" value="Acyl_transferase_dom"/>
</dbReference>
<dbReference type="EMBL" id="JXQG01000042">
    <property type="protein sequence ID" value="KKZ11728.1"/>
    <property type="molecule type" value="Genomic_DNA"/>
</dbReference>
<evidence type="ECO:0000259" key="6">
    <source>
        <dbReference type="SMART" id="SM00827"/>
    </source>
</evidence>
<dbReference type="Proteomes" id="UP000035067">
    <property type="component" value="Unassembled WGS sequence"/>
</dbReference>
<comment type="similarity">
    <text evidence="4">Belongs to the fabD family.</text>
</comment>
<evidence type="ECO:0000313" key="7">
    <source>
        <dbReference type="EMBL" id="KKZ11728.1"/>
    </source>
</evidence>
<dbReference type="SMART" id="SM00827">
    <property type="entry name" value="PKS_AT"/>
    <property type="match status" value="1"/>
</dbReference>
<dbReference type="InterPro" id="IPR001227">
    <property type="entry name" value="Ac_transferase_dom_sf"/>
</dbReference>
<evidence type="ECO:0000313" key="8">
    <source>
        <dbReference type="Proteomes" id="UP000035067"/>
    </source>
</evidence>
<evidence type="ECO:0000256" key="2">
    <source>
        <dbReference type="ARBA" id="ARBA00023315"/>
    </source>
</evidence>
<feature type="active site" evidence="5">
    <location>
        <position position="92"/>
    </location>
</feature>
<dbReference type="EC" id="2.3.1.39" evidence="4"/>
<proteinExistence type="inferred from homology"/>
<dbReference type="InterPro" id="IPR024925">
    <property type="entry name" value="Malonyl_CoA-ACP_transAc"/>
</dbReference>
<dbReference type="GO" id="GO:0005829">
    <property type="term" value="C:cytosol"/>
    <property type="evidence" value="ECO:0007669"/>
    <property type="project" value="TreeGrafter"/>
</dbReference>
<evidence type="ECO:0000256" key="5">
    <source>
        <dbReference type="PIRSR" id="PIRSR000446-1"/>
    </source>
</evidence>
<dbReference type="Pfam" id="PF00698">
    <property type="entry name" value="Acyl_transf_1"/>
    <property type="match status" value="1"/>
</dbReference>
<reference evidence="7 8" key="1">
    <citation type="submission" date="2015-01" db="EMBL/GenBank/DDBJ databases">
        <title>Lifestyle Evolution in Cyanobacterial Symbionts of Sponges.</title>
        <authorList>
            <person name="Burgsdorf I."/>
            <person name="Slaby B.M."/>
            <person name="Handley K.M."/>
            <person name="Haber M."/>
            <person name="Blom J."/>
            <person name="Marshall C.W."/>
            <person name="Gilbert J.A."/>
            <person name="Hentschel U."/>
            <person name="Steindler L."/>
        </authorList>
    </citation>
    <scope>NUCLEOTIDE SEQUENCE [LARGE SCALE GENOMIC DNA]</scope>
    <source>
        <strain evidence="7">SP3</strain>
    </source>
</reference>
<dbReference type="SUPFAM" id="SSF52151">
    <property type="entry name" value="FabD/lysophospholipase-like"/>
    <property type="match status" value="1"/>
</dbReference>
<evidence type="ECO:0000256" key="4">
    <source>
        <dbReference type="PIRNR" id="PIRNR000446"/>
    </source>
</evidence>
<protein>
    <recommendedName>
        <fullName evidence="4">Malonyl CoA-acyl carrier protein transacylase</fullName>
        <ecNumber evidence="4">2.3.1.39</ecNumber>
    </recommendedName>
</protein>
<dbReference type="SUPFAM" id="SSF55048">
    <property type="entry name" value="Probable ACP-binding domain of malonyl-CoA ACP transacylase"/>
    <property type="match status" value="1"/>
</dbReference>